<evidence type="ECO:0000256" key="1">
    <source>
        <dbReference type="SAM" id="Phobius"/>
    </source>
</evidence>
<feature type="transmembrane region" description="Helical" evidence="1">
    <location>
        <begin position="40"/>
        <end position="57"/>
    </location>
</feature>
<proteinExistence type="predicted"/>
<protein>
    <submittedName>
        <fullName evidence="2">Uncharacterized protein</fullName>
    </submittedName>
</protein>
<keyword evidence="3" id="KW-1185">Reference proteome</keyword>
<dbReference type="AlphaFoldDB" id="A0AAE3UJC5"/>
<dbReference type="Proteomes" id="UP001232063">
    <property type="component" value="Unassembled WGS sequence"/>
</dbReference>
<reference evidence="2" key="1">
    <citation type="submission" date="2023-05" db="EMBL/GenBank/DDBJ databases">
        <authorList>
            <person name="Zhang X."/>
        </authorList>
    </citation>
    <scope>NUCLEOTIDE SEQUENCE</scope>
    <source>
        <strain evidence="2">BD1B2-1</strain>
    </source>
</reference>
<name>A0AAE3UJC5_9BACT</name>
<keyword evidence="1" id="KW-0812">Transmembrane</keyword>
<gene>
    <name evidence="2" type="ORF">QNI22_34035</name>
</gene>
<keyword evidence="1" id="KW-1133">Transmembrane helix</keyword>
<dbReference type="EMBL" id="JASJOU010000017">
    <property type="protein sequence ID" value="MDJ1505727.1"/>
    <property type="molecule type" value="Genomic_DNA"/>
</dbReference>
<comment type="caution">
    <text evidence="2">The sequence shown here is derived from an EMBL/GenBank/DDBJ whole genome shotgun (WGS) entry which is preliminary data.</text>
</comment>
<feature type="transmembrane region" description="Helical" evidence="1">
    <location>
        <begin position="12"/>
        <end position="34"/>
    </location>
</feature>
<evidence type="ECO:0000313" key="3">
    <source>
        <dbReference type="Proteomes" id="UP001232063"/>
    </source>
</evidence>
<keyword evidence="1" id="KW-0472">Membrane</keyword>
<accession>A0AAE3UJC5</accession>
<sequence length="148" mass="16821">MHYLGSKVSYILLFVPSALFLVAGLGFICDAFIGSKAHENAVISIVGCLFILFAFLYSKLNLISYDKNGIYIKSVFYKKHYKLENFLLIKPANKNIPLLINIYKIVFIDGRSFYFAISPSRDFSMLDPVSKANQMAQKLNTFVQDNKI</sequence>
<evidence type="ECO:0000313" key="2">
    <source>
        <dbReference type="EMBL" id="MDJ1505727.1"/>
    </source>
</evidence>
<organism evidence="2 3">
    <name type="scientific">Xanthocytophaga agilis</name>
    <dbReference type="NCBI Taxonomy" id="3048010"/>
    <lineage>
        <taxon>Bacteria</taxon>
        <taxon>Pseudomonadati</taxon>
        <taxon>Bacteroidota</taxon>
        <taxon>Cytophagia</taxon>
        <taxon>Cytophagales</taxon>
        <taxon>Rhodocytophagaceae</taxon>
        <taxon>Xanthocytophaga</taxon>
    </lineage>
</organism>
<dbReference type="RefSeq" id="WP_314518046.1">
    <property type="nucleotide sequence ID" value="NZ_JASJOU010000017.1"/>
</dbReference>